<dbReference type="AlphaFoldDB" id="A0A9P5TE37"/>
<evidence type="ECO:0000313" key="2">
    <source>
        <dbReference type="EMBL" id="KAF8487369.1"/>
    </source>
</evidence>
<keyword evidence="3" id="KW-1185">Reference proteome</keyword>
<name>A0A9P5TE37_9AGAM</name>
<sequence length="224" mass="23757">MANRPHGIWPEPEEPQQSPSRSSLTSTLVSRAPLDLSPIRSENTPGMALSGGHPRTATKEVTTARSRRLSLPSDNPVHSAGFESLPSSYPSGSASSLSPTLRAAARLELTLTQHTQSASRCSTPNDSPTNGTVRRLPTSNAHASSTSFSATVAKSPRSPGLHGPRFRAIPHLPNTLNVKPAPPPVMYWSKAIPTHEFCAHTVALADYVACIFGGSGDKGCFKDM</sequence>
<accession>A0A9P5TE37</accession>
<feature type="region of interest" description="Disordered" evidence="1">
    <location>
        <begin position="113"/>
        <end position="168"/>
    </location>
</feature>
<dbReference type="EMBL" id="WHVB01000001">
    <property type="protein sequence ID" value="KAF8487369.1"/>
    <property type="molecule type" value="Genomic_DNA"/>
</dbReference>
<feature type="region of interest" description="Disordered" evidence="1">
    <location>
        <begin position="1"/>
        <end position="97"/>
    </location>
</feature>
<feature type="compositionally biased region" description="Polar residues" evidence="1">
    <location>
        <begin position="113"/>
        <end position="152"/>
    </location>
</feature>
<proteinExistence type="predicted"/>
<feature type="compositionally biased region" description="Low complexity" evidence="1">
    <location>
        <begin position="15"/>
        <end position="31"/>
    </location>
</feature>
<feature type="compositionally biased region" description="Low complexity" evidence="1">
    <location>
        <begin position="84"/>
        <end position="97"/>
    </location>
</feature>
<evidence type="ECO:0000313" key="3">
    <source>
        <dbReference type="Proteomes" id="UP000759537"/>
    </source>
</evidence>
<protein>
    <submittedName>
        <fullName evidence="2">Uncharacterized protein</fullName>
    </submittedName>
</protein>
<reference evidence="2" key="2">
    <citation type="journal article" date="2020" name="Nat. Commun.">
        <title>Large-scale genome sequencing of mycorrhizal fungi provides insights into the early evolution of symbiotic traits.</title>
        <authorList>
            <person name="Miyauchi S."/>
            <person name="Kiss E."/>
            <person name="Kuo A."/>
            <person name="Drula E."/>
            <person name="Kohler A."/>
            <person name="Sanchez-Garcia M."/>
            <person name="Morin E."/>
            <person name="Andreopoulos B."/>
            <person name="Barry K.W."/>
            <person name="Bonito G."/>
            <person name="Buee M."/>
            <person name="Carver A."/>
            <person name="Chen C."/>
            <person name="Cichocki N."/>
            <person name="Clum A."/>
            <person name="Culley D."/>
            <person name="Crous P.W."/>
            <person name="Fauchery L."/>
            <person name="Girlanda M."/>
            <person name="Hayes R.D."/>
            <person name="Keri Z."/>
            <person name="LaButti K."/>
            <person name="Lipzen A."/>
            <person name="Lombard V."/>
            <person name="Magnuson J."/>
            <person name="Maillard F."/>
            <person name="Murat C."/>
            <person name="Nolan M."/>
            <person name="Ohm R.A."/>
            <person name="Pangilinan J."/>
            <person name="Pereira M.F."/>
            <person name="Perotto S."/>
            <person name="Peter M."/>
            <person name="Pfister S."/>
            <person name="Riley R."/>
            <person name="Sitrit Y."/>
            <person name="Stielow J.B."/>
            <person name="Szollosi G."/>
            <person name="Zifcakova L."/>
            <person name="Stursova M."/>
            <person name="Spatafora J.W."/>
            <person name="Tedersoo L."/>
            <person name="Vaario L.M."/>
            <person name="Yamada A."/>
            <person name="Yan M."/>
            <person name="Wang P."/>
            <person name="Xu J."/>
            <person name="Bruns T."/>
            <person name="Baldrian P."/>
            <person name="Vilgalys R."/>
            <person name="Dunand C."/>
            <person name="Henrissat B."/>
            <person name="Grigoriev I.V."/>
            <person name="Hibbett D."/>
            <person name="Nagy L.G."/>
            <person name="Martin F.M."/>
        </authorList>
    </citation>
    <scope>NUCLEOTIDE SEQUENCE</scope>
    <source>
        <strain evidence="2">Prilba</strain>
    </source>
</reference>
<organism evidence="2 3">
    <name type="scientific">Russula ochroleuca</name>
    <dbReference type="NCBI Taxonomy" id="152965"/>
    <lineage>
        <taxon>Eukaryota</taxon>
        <taxon>Fungi</taxon>
        <taxon>Dikarya</taxon>
        <taxon>Basidiomycota</taxon>
        <taxon>Agaricomycotina</taxon>
        <taxon>Agaricomycetes</taxon>
        <taxon>Russulales</taxon>
        <taxon>Russulaceae</taxon>
        <taxon>Russula</taxon>
    </lineage>
</organism>
<evidence type="ECO:0000256" key="1">
    <source>
        <dbReference type="SAM" id="MobiDB-lite"/>
    </source>
</evidence>
<dbReference type="Proteomes" id="UP000759537">
    <property type="component" value="Unassembled WGS sequence"/>
</dbReference>
<dbReference type="OrthoDB" id="10251809at2759"/>
<gene>
    <name evidence="2" type="ORF">DFH94DRAFT_687861</name>
</gene>
<comment type="caution">
    <text evidence="2">The sequence shown here is derived from an EMBL/GenBank/DDBJ whole genome shotgun (WGS) entry which is preliminary data.</text>
</comment>
<reference evidence="2" key="1">
    <citation type="submission" date="2019-10" db="EMBL/GenBank/DDBJ databases">
        <authorList>
            <consortium name="DOE Joint Genome Institute"/>
            <person name="Kuo A."/>
            <person name="Miyauchi S."/>
            <person name="Kiss E."/>
            <person name="Drula E."/>
            <person name="Kohler A."/>
            <person name="Sanchez-Garcia M."/>
            <person name="Andreopoulos B."/>
            <person name="Barry K.W."/>
            <person name="Bonito G."/>
            <person name="Buee M."/>
            <person name="Carver A."/>
            <person name="Chen C."/>
            <person name="Cichocki N."/>
            <person name="Clum A."/>
            <person name="Culley D."/>
            <person name="Crous P.W."/>
            <person name="Fauchery L."/>
            <person name="Girlanda M."/>
            <person name="Hayes R."/>
            <person name="Keri Z."/>
            <person name="LaButti K."/>
            <person name="Lipzen A."/>
            <person name="Lombard V."/>
            <person name="Magnuson J."/>
            <person name="Maillard F."/>
            <person name="Morin E."/>
            <person name="Murat C."/>
            <person name="Nolan M."/>
            <person name="Ohm R."/>
            <person name="Pangilinan J."/>
            <person name="Pereira M."/>
            <person name="Perotto S."/>
            <person name="Peter M."/>
            <person name="Riley R."/>
            <person name="Sitrit Y."/>
            <person name="Stielow B."/>
            <person name="Szollosi G."/>
            <person name="Zifcakova L."/>
            <person name="Stursova M."/>
            <person name="Spatafora J.W."/>
            <person name="Tedersoo L."/>
            <person name="Vaario L.-M."/>
            <person name="Yamada A."/>
            <person name="Yan M."/>
            <person name="Wang P."/>
            <person name="Xu J."/>
            <person name="Bruns T."/>
            <person name="Baldrian P."/>
            <person name="Vilgalys R."/>
            <person name="Henrissat B."/>
            <person name="Grigoriev I.V."/>
            <person name="Hibbett D."/>
            <person name="Nagy L.G."/>
            <person name="Martin F.M."/>
        </authorList>
    </citation>
    <scope>NUCLEOTIDE SEQUENCE</scope>
    <source>
        <strain evidence="2">Prilba</strain>
    </source>
</reference>